<dbReference type="SUPFAM" id="SSF51126">
    <property type="entry name" value="Pectin lyase-like"/>
    <property type="match status" value="1"/>
</dbReference>
<reference evidence="2 3" key="1">
    <citation type="submission" date="2024-04" db="EMBL/GenBank/DDBJ databases">
        <title>Phyllosticta paracitricarpa is synonymous to the EU quarantine fungus P. citricarpa based on phylogenomic analyses.</title>
        <authorList>
            <consortium name="Lawrence Berkeley National Laboratory"/>
            <person name="Van Ingen-Buijs V.A."/>
            <person name="Van Westerhoven A.C."/>
            <person name="Haridas S."/>
            <person name="Skiadas P."/>
            <person name="Martin F."/>
            <person name="Groenewald J.Z."/>
            <person name="Crous P.W."/>
            <person name="Seidl M.F."/>
        </authorList>
    </citation>
    <scope>NUCLEOTIDE SEQUENCE [LARGE SCALE GENOMIC DNA]</scope>
    <source>
        <strain evidence="2 3">CBS 123374</strain>
    </source>
</reference>
<dbReference type="InterPro" id="IPR012332">
    <property type="entry name" value="Autotransporter_pectin_lyase_C"/>
</dbReference>
<accession>A0ABR1YAE8</accession>
<organism evidence="2 3">
    <name type="scientific">Phyllosticta capitalensis</name>
    <dbReference type="NCBI Taxonomy" id="121624"/>
    <lineage>
        <taxon>Eukaryota</taxon>
        <taxon>Fungi</taxon>
        <taxon>Dikarya</taxon>
        <taxon>Ascomycota</taxon>
        <taxon>Pezizomycotina</taxon>
        <taxon>Dothideomycetes</taxon>
        <taxon>Dothideomycetes incertae sedis</taxon>
        <taxon>Botryosphaeriales</taxon>
        <taxon>Phyllostictaceae</taxon>
        <taxon>Phyllosticta</taxon>
    </lineage>
</organism>
<keyword evidence="1" id="KW-0732">Signal</keyword>
<name>A0ABR1YAE8_9PEZI</name>
<sequence length="459" mass="47455">MARFNLLLHASLSAASVSIIDPSDYADLAGDASDNAIKAVYDIEPTLYQTNAILGPYFYDNGTDVSIDHTTLTNSENDTSVIVVTDSTQLNLSYVDVVKYGYCSNLYQSSFYGLNAAVNVANGSTAYIDHANITTHNGAANVYSFGDNTVVHVSNTDLYSSGPVAHGLYAGGNGTVYASNVRHFSGGNRCSSFSGDTPAGYIYVDDSIAHTTGVGSALFYALGEVHATNVVGVTEQAPALFADGGQTAVFNNVDFTAHLLAGTVFFSSSSRLSGATLSFTNSRLTAAGSTSAALWFGNIIAAASLTATEVNSASGTLLVANSSQVTQEFSYFAGGEQNSAIQPAQVNLTVAESSLAGDIVAFNGSSVRLALTRGSTWRGAFVDGDDAAAAPEFDVFLDASSAWEVTGDSAVGVLASDDVELRNVRSAGFSVAYDGSLPANAWLNGETKALEGGGVARPL</sequence>
<dbReference type="InterPro" id="IPR011050">
    <property type="entry name" value="Pectin_lyase_fold/virulence"/>
</dbReference>
<dbReference type="Gene3D" id="2.160.20.20">
    <property type="match status" value="1"/>
</dbReference>
<evidence type="ECO:0000313" key="2">
    <source>
        <dbReference type="EMBL" id="KAK8222618.1"/>
    </source>
</evidence>
<keyword evidence="3" id="KW-1185">Reference proteome</keyword>
<protein>
    <submittedName>
        <fullName evidence="2">Uncharacterized protein</fullName>
    </submittedName>
</protein>
<feature type="signal peptide" evidence="1">
    <location>
        <begin position="1"/>
        <end position="15"/>
    </location>
</feature>
<comment type="caution">
    <text evidence="2">The sequence shown here is derived from an EMBL/GenBank/DDBJ whole genome shotgun (WGS) entry which is preliminary data.</text>
</comment>
<feature type="chain" id="PRO_5045835359" evidence="1">
    <location>
        <begin position="16"/>
        <end position="459"/>
    </location>
</feature>
<dbReference type="EMBL" id="JBBWRZ010000015">
    <property type="protein sequence ID" value="KAK8222618.1"/>
    <property type="molecule type" value="Genomic_DNA"/>
</dbReference>
<gene>
    <name evidence="2" type="ORF">HDK90DRAFT_505952</name>
</gene>
<evidence type="ECO:0000256" key="1">
    <source>
        <dbReference type="SAM" id="SignalP"/>
    </source>
</evidence>
<evidence type="ECO:0000313" key="3">
    <source>
        <dbReference type="Proteomes" id="UP001492380"/>
    </source>
</evidence>
<dbReference type="Proteomes" id="UP001492380">
    <property type="component" value="Unassembled WGS sequence"/>
</dbReference>
<proteinExistence type="predicted"/>